<gene>
    <name evidence="2" type="ORF">BSZ37_08420</name>
</gene>
<evidence type="ECO:0000313" key="2">
    <source>
        <dbReference type="EMBL" id="PAP76462.1"/>
    </source>
</evidence>
<evidence type="ECO:0000256" key="1">
    <source>
        <dbReference type="SAM" id="MobiDB-lite"/>
    </source>
</evidence>
<sequence>MTLPWDPSALPAGLPVALVDLATGAEVDVRTRTSYTSDVASRRGCTSSGSRPAGGSRRARPPSSANGSVAPAGGSRRQREGP</sequence>
<accession>A0A271IZ29</accession>
<protein>
    <submittedName>
        <fullName evidence="2">Uncharacterized protein</fullName>
    </submittedName>
</protein>
<evidence type="ECO:0000313" key="3">
    <source>
        <dbReference type="Proteomes" id="UP000216339"/>
    </source>
</evidence>
<keyword evidence="3" id="KW-1185">Reference proteome</keyword>
<proteinExistence type="predicted"/>
<dbReference type="EMBL" id="MQWD01000001">
    <property type="protein sequence ID" value="PAP76462.1"/>
    <property type="molecule type" value="Genomic_DNA"/>
</dbReference>
<feature type="compositionally biased region" description="Low complexity" evidence="1">
    <location>
        <begin position="47"/>
        <end position="68"/>
    </location>
</feature>
<feature type="region of interest" description="Disordered" evidence="1">
    <location>
        <begin position="32"/>
        <end position="82"/>
    </location>
</feature>
<dbReference type="AlphaFoldDB" id="A0A271IZ29"/>
<name>A0A271IZ29_9BACT</name>
<organism evidence="2 3">
    <name type="scientific">Rubrivirga marina</name>
    <dbReference type="NCBI Taxonomy" id="1196024"/>
    <lineage>
        <taxon>Bacteria</taxon>
        <taxon>Pseudomonadati</taxon>
        <taxon>Rhodothermota</taxon>
        <taxon>Rhodothermia</taxon>
        <taxon>Rhodothermales</taxon>
        <taxon>Rubricoccaceae</taxon>
        <taxon>Rubrivirga</taxon>
    </lineage>
</organism>
<reference evidence="2 3" key="1">
    <citation type="submission" date="2016-11" db="EMBL/GenBank/DDBJ databases">
        <title>Study of marine rhodopsin-containing bacteria.</title>
        <authorList>
            <person name="Yoshizawa S."/>
            <person name="Kumagai Y."/>
            <person name="Kogure K."/>
        </authorList>
    </citation>
    <scope>NUCLEOTIDE SEQUENCE [LARGE SCALE GENOMIC DNA]</scope>
    <source>
        <strain evidence="2 3">SAORIC-28</strain>
    </source>
</reference>
<comment type="caution">
    <text evidence="2">The sequence shown here is derived from an EMBL/GenBank/DDBJ whole genome shotgun (WGS) entry which is preliminary data.</text>
</comment>
<dbReference type="Proteomes" id="UP000216339">
    <property type="component" value="Unassembled WGS sequence"/>
</dbReference>